<reference evidence="2 3" key="1">
    <citation type="submission" date="2018-09" db="EMBL/GenBank/DDBJ databases">
        <authorList>
            <person name="Zhu H."/>
        </authorList>
    </citation>
    <scope>NUCLEOTIDE SEQUENCE [LARGE SCALE GENOMIC DNA]</scope>
    <source>
        <strain evidence="2 3">K1W22B-8</strain>
    </source>
</reference>
<organism evidence="2 3">
    <name type="scientific">Oleomonas cavernae</name>
    <dbReference type="NCBI Taxonomy" id="2320859"/>
    <lineage>
        <taxon>Bacteria</taxon>
        <taxon>Pseudomonadati</taxon>
        <taxon>Pseudomonadota</taxon>
        <taxon>Alphaproteobacteria</taxon>
        <taxon>Acetobacterales</taxon>
        <taxon>Acetobacteraceae</taxon>
        <taxon>Oleomonas</taxon>
    </lineage>
</organism>
<sequence length="116" mass="12605">MTQQTPWFLILKPGDENLPGSPWHRAGAHSRGKVVVLPVWPMGWVLLGAFIASIIAVPLVIWLVLFTGDMVDVVLAAVLTVIAVGGDILALIFLIKNTSARWTPELAASLKARQDR</sequence>
<dbReference type="RefSeq" id="WP_119778541.1">
    <property type="nucleotide sequence ID" value="NZ_QYUK01000011.1"/>
</dbReference>
<feature type="transmembrane region" description="Helical" evidence="1">
    <location>
        <begin position="73"/>
        <end position="95"/>
    </location>
</feature>
<feature type="transmembrane region" description="Helical" evidence="1">
    <location>
        <begin position="44"/>
        <end position="66"/>
    </location>
</feature>
<dbReference type="Proteomes" id="UP000284605">
    <property type="component" value="Unassembled WGS sequence"/>
</dbReference>
<evidence type="ECO:0000313" key="2">
    <source>
        <dbReference type="EMBL" id="RJF87905.1"/>
    </source>
</evidence>
<keyword evidence="1" id="KW-0812">Transmembrane</keyword>
<gene>
    <name evidence="2" type="ORF">D3874_13475</name>
</gene>
<keyword evidence="1" id="KW-1133">Transmembrane helix</keyword>
<keyword evidence="1" id="KW-0472">Membrane</keyword>
<accession>A0A418WD03</accession>
<proteinExistence type="predicted"/>
<name>A0A418WD03_9PROT</name>
<keyword evidence="3" id="KW-1185">Reference proteome</keyword>
<protein>
    <submittedName>
        <fullName evidence="2">Uncharacterized protein</fullName>
    </submittedName>
</protein>
<evidence type="ECO:0000256" key="1">
    <source>
        <dbReference type="SAM" id="Phobius"/>
    </source>
</evidence>
<dbReference type="EMBL" id="QYUK01000011">
    <property type="protein sequence ID" value="RJF87905.1"/>
    <property type="molecule type" value="Genomic_DNA"/>
</dbReference>
<evidence type="ECO:0000313" key="3">
    <source>
        <dbReference type="Proteomes" id="UP000284605"/>
    </source>
</evidence>
<comment type="caution">
    <text evidence="2">The sequence shown here is derived from an EMBL/GenBank/DDBJ whole genome shotgun (WGS) entry which is preliminary data.</text>
</comment>
<dbReference type="AlphaFoldDB" id="A0A418WD03"/>